<organism evidence="2 3">
    <name type="scientific">Artemisia annua</name>
    <name type="common">Sweet wormwood</name>
    <dbReference type="NCBI Taxonomy" id="35608"/>
    <lineage>
        <taxon>Eukaryota</taxon>
        <taxon>Viridiplantae</taxon>
        <taxon>Streptophyta</taxon>
        <taxon>Embryophyta</taxon>
        <taxon>Tracheophyta</taxon>
        <taxon>Spermatophyta</taxon>
        <taxon>Magnoliopsida</taxon>
        <taxon>eudicotyledons</taxon>
        <taxon>Gunneridae</taxon>
        <taxon>Pentapetalae</taxon>
        <taxon>asterids</taxon>
        <taxon>campanulids</taxon>
        <taxon>Asterales</taxon>
        <taxon>Asteraceae</taxon>
        <taxon>Asteroideae</taxon>
        <taxon>Anthemideae</taxon>
        <taxon>Artemisiinae</taxon>
        <taxon>Artemisia</taxon>
    </lineage>
</organism>
<name>A0A2U1QDB8_ARTAN</name>
<evidence type="ECO:0000313" key="3">
    <source>
        <dbReference type="Proteomes" id="UP000245207"/>
    </source>
</evidence>
<keyword evidence="3" id="KW-1185">Reference proteome</keyword>
<gene>
    <name evidence="2" type="ORF">CTI12_AA044520</name>
</gene>
<dbReference type="OrthoDB" id="767933at2759"/>
<sequence length="127" mass="14201">MIYGKPASKPDVKDDGLEEVDIAETEDQIFAYDVESRMSPQYEIVINSELEDGNTSWSSSQVDHTSVVELPASVSSAFPVQNSPGESPISWNSHTNYPFFYNHEASDFETPKRSPASWNLQPIEAEE</sequence>
<dbReference type="AlphaFoldDB" id="A0A2U1QDB8"/>
<comment type="caution">
    <text evidence="2">The sequence shown here is derived from an EMBL/GenBank/DDBJ whole genome shotgun (WGS) entry which is preliminary data.</text>
</comment>
<accession>A0A2U1QDB8</accession>
<evidence type="ECO:0000256" key="1">
    <source>
        <dbReference type="SAM" id="MobiDB-lite"/>
    </source>
</evidence>
<proteinExistence type="predicted"/>
<protein>
    <submittedName>
        <fullName evidence="2">Uncharacterized protein</fullName>
    </submittedName>
</protein>
<dbReference type="EMBL" id="PKPP01000208">
    <property type="protein sequence ID" value="PWA95967.1"/>
    <property type="molecule type" value="Genomic_DNA"/>
</dbReference>
<reference evidence="2 3" key="1">
    <citation type="journal article" date="2018" name="Mol. Plant">
        <title>The genome of Artemisia annua provides insight into the evolution of Asteraceae family and artemisinin biosynthesis.</title>
        <authorList>
            <person name="Shen Q."/>
            <person name="Zhang L."/>
            <person name="Liao Z."/>
            <person name="Wang S."/>
            <person name="Yan T."/>
            <person name="Shi P."/>
            <person name="Liu M."/>
            <person name="Fu X."/>
            <person name="Pan Q."/>
            <person name="Wang Y."/>
            <person name="Lv Z."/>
            <person name="Lu X."/>
            <person name="Zhang F."/>
            <person name="Jiang W."/>
            <person name="Ma Y."/>
            <person name="Chen M."/>
            <person name="Hao X."/>
            <person name="Li L."/>
            <person name="Tang Y."/>
            <person name="Lv G."/>
            <person name="Zhou Y."/>
            <person name="Sun X."/>
            <person name="Brodelius P.E."/>
            <person name="Rose J.K.C."/>
            <person name="Tang K."/>
        </authorList>
    </citation>
    <scope>NUCLEOTIDE SEQUENCE [LARGE SCALE GENOMIC DNA]</scope>
    <source>
        <strain evidence="3">cv. Huhao1</strain>
        <tissue evidence="2">Leaf</tissue>
    </source>
</reference>
<dbReference type="Proteomes" id="UP000245207">
    <property type="component" value="Unassembled WGS sequence"/>
</dbReference>
<feature type="region of interest" description="Disordered" evidence="1">
    <location>
        <begin position="108"/>
        <end position="127"/>
    </location>
</feature>
<evidence type="ECO:0000313" key="2">
    <source>
        <dbReference type="EMBL" id="PWA95967.1"/>
    </source>
</evidence>